<accession>A0ACC0MU79</accession>
<dbReference type="Proteomes" id="UP001062846">
    <property type="component" value="Chromosome 8"/>
</dbReference>
<sequence>MTKPNNHPINFPEKLLPDVLQQMKARHMNNGMPEIWSAAELEATDGVLFEIRSAAELESAAGPQTKRSLSL</sequence>
<gene>
    <name evidence="1" type="ORF">RHMOL_Rhmol08G0266500</name>
</gene>
<comment type="caution">
    <text evidence="1">The sequence shown here is derived from an EMBL/GenBank/DDBJ whole genome shotgun (WGS) entry which is preliminary data.</text>
</comment>
<evidence type="ECO:0000313" key="1">
    <source>
        <dbReference type="EMBL" id="KAI8544067.1"/>
    </source>
</evidence>
<name>A0ACC0MU79_RHOML</name>
<keyword evidence="2" id="KW-1185">Reference proteome</keyword>
<organism evidence="1 2">
    <name type="scientific">Rhododendron molle</name>
    <name type="common">Chinese azalea</name>
    <name type="synonym">Azalea mollis</name>
    <dbReference type="NCBI Taxonomy" id="49168"/>
    <lineage>
        <taxon>Eukaryota</taxon>
        <taxon>Viridiplantae</taxon>
        <taxon>Streptophyta</taxon>
        <taxon>Embryophyta</taxon>
        <taxon>Tracheophyta</taxon>
        <taxon>Spermatophyta</taxon>
        <taxon>Magnoliopsida</taxon>
        <taxon>eudicotyledons</taxon>
        <taxon>Gunneridae</taxon>
        <taxon>Pentapetalae</taxon>
        <taxon>asterids</taxon>
        <taxon>Ericales</taxon>
        <taxon>Ericaceae</taxon>
        <taxon>Ericoideae</taxon>
        <taxon>Rhodoreae</taxon>
        <taxon>Rhododendron</taxon>
    </lineage>
</organism>
<proteinExistence type="predicted"/>
<dbReference type="EMBL" id="CM046395">
    <property type="protein sequence ID" value="KAI8544067.1"/>
    <property type="molecule type" value="Genomic_DNA"/>
</dbReference>
<evidence type="ECO:0000313" key="2">
    <source>
        <dbReference type="Proteomes" id="UP001062846"/>
    </source>
</evidence>
<protein>
    <submittedName>
        <fullName evidence="1">Uncharacterized protein</fullName>
    </submittedName>
</protein>
<reference evidence="1" key="1">
    <citation type="submission" date="2022-02" db="EMBL/GenBank/DDBJ databases">
        <title>Plant Genome Project.</title>
        <authorList>
            <person name="Zhang R.-G."/>
        </authorList>
    </citation>
    <scope>NUCLEOTIDE SEQUENCE</scope>
    <source>
        <strain evidence="1">AT1</strain>
    </source>
</reference>